<dbReference type="PANTHER" id="PTHR43793:SF1">
    <property type="entry name" value="FAD SYNTHASE"/>
    <property type="match status" value="1"/>
</dbReference>
<dbReference type="InterPro" id="IPR050385">
    <property type="entry name" value="Archaeal_FAD_synthase"/>
</dbReference>
<reference evidence="4" key="1">
    <citation type="submission" date="2022-04" db="EMBL/GenBank/DDBJ databases">
        <title>Halobacillus sp. isolated from saltern.</title>
        <authorList>
            <person name="Won M."/>
            <person name="Lee C.-M."/>
            <person name="Woen H.-Y."/>
            <person name="Kwon S.-W."/>
        </authorList>
    </citation>
    <scope>NUCLEOTIDE SEQUENCE</scope>
    <source>
        <strain evidence="4">SSHM10-5</strain>
    </source>
</reference>
<gene>
    <name evidence="4" type="ORF">MUO15_10285</name>
</gene>
<evidence type="ECO:0000256" key="2">
    <source>
        <dbReference type="ARBA" id="ARBA00022695"/>
    </source>
</evidence>
<evidence type="ECO:0000256" key="1">
    <source>
        <dbReference type="ARBA" id="ARBA00022679"/>
    </source>
</evidence>
<keyword evidence="2 4" id="KW-0548">Nucleotidyltransferase</keyword>
<dbReference type="InterPro" id="IPR014729">
    <property type="entry name" value="Rossmann-like_a/b/a_fold"/>
</dbReference>
<dbReference type="RefSeq" id="WP_245035634.1">
    <property type="nucleotide sequence ID" value="NZ_CP095075.1"/>
</dbReference>
<accession>A0ABY4HJW1</accession>
<dbReference type="Pfam" id="PF01467">
    <property type="entry name" value="CTP_transf_like"/>
    <property type="match status" value="1"/>
</dbReference>
<dbReference type="Gene3D" id="3.40.50.620">
    <property type="entry name" value="HUPs"/>
    <property type="match status" value="1"/>
</dbReference>
<organism evidence="4 5">
    <name type="scientific">Halobacillus amylolyticus</name>
    <dbReference type="NCBI Taxonomy" id="2932259"/>
    <lineage>
        <taxon>Bacteria</taxon>
        <taxon>Bacillati</taxon>
        <taxon>Bacillota</taxon>
        <taxon>Bacilli</taxon>
        <taxon>Bacillales</taxon>
        <taxon>Bacillaceae</taxon>
        <taxon>Halobacillus</taxon>
    </lineage>
</organism>
<keyword evidence="5" id="KW-1185">Reference proteome</keyword>
<dbReference type="InterPro" id="IPR004821">
    <property type="entry name" value="Cyt_trans-like"/>
</dbReference>
<keyword evidence="1" id="KW-0808">Transferase</keyword>
<feature type="domain" description="Cytidyltransferase-like" evidence="3">
    <location>
        <begin position="8"/>
        <end position="134"/>
    </location>
</feature>
<dbReference type="SUPFAM" id="SSF52374">
    <property type="entry name" value="Nucleotidylyl transferase"/>
    <property type="match status" value="1"/>
</dbReference>
<dbReference type="Proteomes" id="UP000830326">
    <property type="component" value="Chromosome"/>
</dbReference>
<protein>
    <submittedName>
        <fullName evidence="4">Adenylyltransferase/cytidyltransferase family protein</fullName>
    </submittedName>
</protein>
<proteinExistence type="predicted"/>
<dbReference type="GO" id="GO:0016779">
    <property type="term" value="F:nucleotidyltransferase activity"/>
    <property type="evidence" value="ECO:0007669"/>
    <property type="project" value="UniProtKB-KW"/>
</dbReference>
<evidence type="ECO:0000313" key="5">
    <source>
        <dbReference type="Proteomes" id="UP000830326"/>
    </source>
</evidence>
<sequence>MKPYKVGYTTGVFDLFHVGHLNILRKAKEQCDYLIVGVSTDELVQEYKNKQPVISYKDRKEIVSGIKYVDEVVAQISRDKLAAWEVLNFDVMFVGDDWKGDELFNQVEKSLNRVEVDIVYFPYTKGVSSTFVKEKIQL</sequence>
<evidence type="ECO:0000313" key="4">
    <source>
        <dbReference type="EMBL" id="UOR13790.1"/>
    </source>
</evidence>
<name>A0ABY4HJW1_9BACI</name>
<dbReference type="PANTHER" id="PTHR43793">
    <property type="entry name" value="FAD SYNTHASE"/>
    <property type="match status" value="1"/>
</dbReference>
<dbReference type="EMBL" id="CP095075">
    <property type="protein sequence ID" value="UOR13790.1"/>
    <property type="molecule type" value="Genomic_DNA"/>
</dbReference>
<dbReference type="NCBIfam" id="TIGR00125">
    <property type="entry name" value="cyt_tran_rel"/>
    <property type="match status" value="1"/>
</dbReference>
<evidence type="ECO:0000259" key="3">
    <source>
        <dbReference type="Pfam" id="PF01467"/>
    </source>
</evidence>